<comment type="caution">
    <text evidence="2">The sequence shown here is derived from an EMBL/GenBank/DDBJ whole genome shotgun (WGS) entry which is preliminary data.</text>
</comment>
<accession>A0A9J6GF48</accession>
<protein>
    <submittedName>
        <fullName evidence="2">Uncharacterized protein</fullName>
    </submittedName>
</protein>
<reference evidence="2 3" key="1">
    <citation type="journal article" date="2020" name="Cell">
        <title>Large-Scale Comparative Analyses of Tick Genomes Elucidate Their Genetic Diversity and Vector Capacities.</title>
        <authorList>
            <consortium name="Tick Genome and Microbiome Consortium (TIGMIC)"/>
            <person name="Jia N."/>
            <person name="Wang J."/>
            <person name="Shi W."/>
            <person name="Du L."/>
            <person name="Sun Y."/>
            <person name="Zhan W."/>
            <person name="Jiang J.F."/>
            <person name="Wang Q."/>
            <person name="Zhang B."/>
            <person name="Ji P."/>
            <person name="Bell-Sakyi L."/>
            <person name="Cui X.M."/>
            <person name="Yuan T.T."/>
            <person name="Jiang B.G."/>
            <person name="Yang W.F."/>
            <person name="Lam T.T."/>
            <person name="Chang Q.C."/>
            <person name="Ding S.J."/>
            <person name="Wang X.J."/>
            <person name="Zhu J.G."/>
            <person name="Ruan X.D."/>
            <person name="Zhao L."/>
            <person name="Wei J.T."/>
            <person name="Ye R.Z."/>
            <person name="Que T.C."/>
            <person name="Du C.H."/>
            <person name="Zhou Y.H."/>
            <person name="Cheng J.X."/>
            <person name="Dai P.F."/>
            <person name="Guo W.B."/>
            <person name="Han X.H."/>
            <person name="Huang E.J."/>
            <person name="Li L.F."/>
            <person name="Wei W."/>
            <person name="Gao Y.C."/>
            <person name="Liu J.Z."/>
            <person name="Shao H.Z."/>
            <person name="Wang X."/>
            <person name="Wang C.C."/>
            <person name="Yang T.C."/>
            <person name="Huo Q.B."/>
            <person name="Li W."/>
            <person name="Chen H.Y."/>
            <person name="Chen S.E."/>
            <person name="Zhou L.G."/>
            <person name="Ni X.B."/>
            <person name="Tian J.H."/>
            <person name="Sheng Y."/>
            <person name="Liu T."/>
            <person name="Pan Y.S."/>
            <person name="Xia L.Y."/>
            <person name="Li J."/>
            <person name="Zhao F."/>
            <person name="Cao W.C."/>
        </authorList>
    </citation>
    <scope>NUCLEOTIDE SEQUENCE [LARGE SCALE GENOMIC DNA]</scope>
    <source>
        <strain evidence="2">HaeL-2018</strain>
    </source>
</reference>
<name>A0A9J6GF48_HAELO</name>
<dbReference type="EMBL" id="JABSTR010000006">
    <property type="protein sequence ID" value="KAH9374034.1"/>
    <property type="molecule type" value="Genomic_DNA"/>
</dbReference>
<proteinExistence type="predicted"/>
<evidence type="ECO:0000313" key="2">
    <source>
        <dbReference type="EMBL" id="KAH9374034.1"/>
    </source>
</evidence>
<organism evidence="2 3">
    <name type="scientific">Haemaphysalis longicornis</name>
    <name type="common">Bush tick</name>
    <dbReference type="NCBI Taxonomy" id="44386"/>
    <lineage>
        <taxon>Eukaryota</taxon>
        <taxon>Metazoa</taxon>
        <taxon>Ecdysozoa</taxon>
        <taxon>Arthropoda</taxon>
        <taxon>Chelicerata</taxon>
        <taxon>Arachnida</taxon>
        <taxon>Acari</taxon>
        <taxon>Parasitiformes</taxon>
        <taxon>Ixodida</taxon>
        <taxon>Ixodoidea</taxon>
        <taxon>Ixodidae</taxon>
        <taxon>Haemaphysalinae</taxon>
        <taxon>Haemaphysalis</taxon>
    </lineage>
</organism>
<dbReference type="AlphaFoldDB" id="A0A9J6GF48"/>
<sequence>MIPAYTSEIGRHNPGELVMLTAKIRTPTHHWSFRMGTKQLCARQRFPARRRNASERGAPRNTDGNADEAEEVATRVGAVVCARCHRAPPPAILFSDRSVDQLSRAARSVSTVRIATGKEECDGTHRFARKNTAGWLSGGDDRR</sequence>
<dbReference type="Proteomes" id="UP000821853">
    <property type="component" value="Chromosome 4"/>
</dbReference>
<evidence type="ECO:0000256" key="1">
    <source>
        <dbReference type="SAM" id="MobiDB-lite"/>
    </source>
</evidence>
<keyword evidence="3" id="KW-1185">Reference proteome</keyword>
<dbReference type="VEuPathDB" id="VectorBase:HLOH_040899"/>
<feature type="region of interest" description="Disordered" evidence="1">
    <location>
        <begin position="44"/>
        <end position="70"/>
    </location>
</feature>
<gene>
    <name evidence="2" type="ORF">HPB48_005303</name>
</gene>
<evidence type="ECO:0000313" key="3">
    <source>
        <dbReference type="Proteomes" id="UP000821853"/>
    </source>
</evidence>